<gene>
    <name evidence="2" type="ORF">ISN44_As09g010780</name>
</gene>
<dbReference type="OrthoDB" id="1112448at2759"/>
<protein>
    <submittedName>
        <fullName evidence="2">Ribonuclease H domain</fullName>
    </submittedName>
</protein>
<evidence type="ECO:0000259" key="1">
    <source>
        <dbReference type="Pfam" id="PF13456"/>
    </source>
</evidence>
<evidence type="ECO:0000313" key="2">
    <source>
        <dbReference type="EMBL" id="KAG7572723.1"/>
    </source>
</evidence>
<dbReference type="AlphaFoldDB" id="A0A8T2AG65"/>
<name>A0A8T2AG65_ARASU</name>
<dbReference type="Proteomes" id="UP000694251">
    <property type="component" value="Chromosome 9"/>
</dbReference>
<evidence type="ECO:0000313" key="3">
    <source>
        <dbReference type="Proteomes" id="UP000694251"/>
    </source>
</evidence>
<dbReference type="InterPro" id="IPR002156">
    <property type="entry name" value="RNaseH_domain"/>
</dbReference>
<dbReference type="GO" id="GO:0004523">
    <property type="term" value="F:RNA-DNA hybrid ribonuclease activity"/>
    <property type="evidence" value="ECO:0007669"/>
    <property type="project" value="InterPro"/>
</dbReference>
<dbReference type="InterPro" id="IPR044730">
    <property type="entry name" value="RNase_H-like_dom_plant"/>
</dbReference>
<dbReference type="InterPro" id="IPR052929">
    <property type="entry name" value="RNase_H-like_EbsB-rel"/>
</dbReference>
<dbReference type="EMBL" id="JAEFBJ010000009">
    <property type="protein sequence ID" value="KAG7572723.1"/>
    <property type="molecule type" value="Genomic_DNA"/>
</dbReference>
<keyword evidence="3" id="KW-1185">Reference proteome</keyword>
<reference evidence="2 3" key="1">
    <citation type="submission" date="2020-12" db="EMBL/GenBank/DDBJ databases">
        <title>Concerted genomic and epigenomic changes stabilize Arabidopsis allopolyploids.</title>
        <authorList>
            <person name="Chen Z."/>
        </authorList>
    </citation>
    <scope>NUCLEOTIDE SEQUENCE [LARGE SCALE GENOMIC DNA]</scope>
    <source>
        <strain evidence="2">As9502</strain>
        <tissue evidence="2">Leaf</tissue>
    </source>
</reference>
<dbReference type="CDD" id="cd06222">
    <property type="entry name" value="RNase_H_like"/>
    <property type="match status" value="1"/>
</dbReference>
<dbReference type="GO" id="GO:0003676">
    <property type="term" value="F:nucleic acid binding"/>
    <property type="evidence" value="ECO:0007669"/>
    <property type="project" value="InterPro"/>
</dbReference>
<dbReference type="Pfam" id="PF13456">
    <property type="entry name" value="RVT_3"/>
    <property type="match status" value="1"/>
</dbReference>
<sequence>MRCGRGEESINHLLFECPPAMQVWALSNIPTNPGVFPSNSIFNNFDFLLWRAKDSGATKESLEAFPWILWYVWKARNDKVFNNKDISPPDTLQLAISEATSWKFAQIIEQAAENDEERLPEHPSALSNGQIRCQVDASWVSDGNTSGLGFVLDAPSGRLLGSRGKTRLLSPLHAELETLLWAMDYALHHGFESVHFETDCTNVVKVIEEEDPWPVLETEIESFNLMRNRFRCFSISHISRNSNIRADALAKGARSRDAIFSHVSSQVPEWLAIDANLFEPV</sequence>
<comment type="caution">
    <text evidence="2">The sequence shown here is derived from an EMBL/GenBank/DDBJ whole genome shotgun (WGS) entry which is preliminary data.</text>
</comment>
<accession>A0A8T2AG65</accession>
<proteinExistence type="predicted"/>
<feature type="domain" description="RNase H type-1" evidence="1">
    <location>
        <begin position="135"/>
        <end position="252"/>
    </location>
</feature>
<dbReference type="PANTHER" id="PTHR47074">
    <property type="entry name" value="BNAC02G40300D PROTEIN"/>
    <property type="match status" value="1"/>
</dbReference>
<dbReference type="PANTHER" id="PTHR47074:SF49">
    <property type="entry name" value="POLYNUCLEOTIDYL TRANSFERASE, RIBONUCLEASE H-LIKE SUPERFAMILY PROTEIN"/>
    <property type="match status" value="1"/>
</dbReference>
<organism evidence="2 3">
    <name type="scientific">Arabidopsis suecica</name>
    <name type="common">Swedish thale-cress</name>
    <name type="synonym">Cardaminopsis suecica</name>
    <dbReference type="NCBI Taxonomy" id="45249"/>
    <lineage>
        <taxon>Eukaryota</taxon>
        <taxon>Viridiplantae</taxon>
        <taxon>Streptophyta</taxon>
        <taxon>Embryophyta</taxon>
        <taxon>Tracheophyta</taxon>
        <taxon>Spermatophyta</taxon>
        <taxon>Magnoliopsida</taxon>
        <taxon>eudicotyledons</taxon>
        <taxon>Gunneridae</taxon>
        <taxon>Pentapetalae</taxon>
        <taxon>rosids</taxon>
        <taxon>malvids</taxon>
        <taxon>Brassicales</taxon>
        <taxon>Brassicaceae</taxon>
        <taxon>Camelineae</taxon>
        <taxon>Arabidopsis</taxon>
    </lineage>
</organism>